<evidence type="ECO:0000313" key="6">
    <source>
        <dbReference type="EMBL" id="MBP1988995.1"/>
    </source>
</evidence>
<evidence type="ECO:0000256" key="1">
    <source>
        <dbReference type="ARBA" id="ARBA00022679"/>
    </source>
</evidence>
<keyword evidence="4" id="KW-0067">ATP-binding</keyword>
<keyword evidence="3" id="KW-0418">Kinase</keyword>
<keyword evidence="7" id="KW-1185">Reference proteome</keyword>
<proteinExistence type="predicted"/>
<dbReference type="InterPro" id="IPR047795">
    <property type="entry name" value="Put_SteA-like"/>
</dbReference>
<keyword evidence="1" id="KW-0808">Transferase</keyword>
<dbReference type="EMBL" id="JAGGLB010000002">
    <property type="protein sequence ID" value="MBP1988995.1"/>
    <property type="molecule type" value="Genomic_DNA"/>
</dbReference>
<dbReference type="InterPro" id="IPR036759">
    <property type="entry name" value="TPK_catalytic_sf"/>
</dbReference>
<evidence type="ECO:0000259" key="5">
    <source>
        <dbReference type="Pfam" id="PF04263"/>
    </source>
</evidence>
<dbReference type="NCBIfam" id="NF040608">
    <property type="entry name" value="division_SteA"/>
    <property type="match status" value="1"/>
</dbReference>
<dbReference type="Gene3D" id="3.40.50.10240">
    <property type="entry name" value="Thiamin pyrophosphokinase, catalytic domain"/>
    <property type="match status" value="1"/>
</dbReference>
<comment type="caution">
    <text evidence="6">The sequence shown here is derived from an EMBL/GenBank/DDBJ whole genome shotgun (WGS) entry which is preliminary data.</text>
</comment>
<reference evidence="6 7" key="1">
    <citation type="submission" date="2021-03" db="EMBL/GenBank/DDBJ databases">
        <title>Genomic Encyclopedia of Type Strains, Phase IV (KMG-IV): sequencing the most valuable type-strain genomes for metagenomic binning, comparative biology and taxonomic classification.</title>
        <authorList>
            <person name="Goeker M."/>
        </authorList>
    </citation>
    <scope>NUCLEOTIDE SEQUENCE [LARGE SCALE GENOMIC DNA]</scope>
    <source>
        <strain evidence="6 7">DSM 26048</strain>
    </source>
</reference>
<organism evidence="6 7">
    <name type="scientific">Paenibacillus eucommiae</name>
    <dbReference type="NCBI Taxonomy" id="1355755"/>
    <lineage>
        <taxon>Bacteria</taxon>
        <taxon>Bacillati</taxon>
        <taxon>Bacillota</taxon>
        <taxon>Bacilli</taxon>
        <taxon>Bacillales</taxon>
        <taxon>Paenibacillaceae</taxon>
        <taxon>Paenibacillus</taxon>
    </lineage>
</organism>
<dbReference type="RefSeq" id="WP_209969770.1">
    <property type="nucleotide sequence ID" value="NZ_JAGGLB010000002.1"/>
</dbReference>
<keyword evidence="2" id="KW-0547">Nucleotide-binding</keyword>
<dbReference type="InterPro" id="IPR007371">
    <property type="entry name" value="TPK_catalytic"/>
</dbReference>
<dbReference type="Proteomes" id="UP001519287">
    <property type="component" value="Unassembled WGS sequence"/>
</dbReference>
<feature type="domain" description="Thiamin pyrophosphokinase catalytic" evidence="5">
    <location>
        <begin position="203"/>
        <end position="238"/>
    </location>
</feature>
<evidence type="ECO:0000256" key="2">
    <source>
        <dbReference type="ARBA" id="ARBA00022741"/>
    </source>
</evidence>
<dbReference type="Pfam" id="PF04263">
    <property type="entry name" value="TPK_catalytic"/>
    <property type="match status" value="1"/>
</dbReference>
<protein>
    <submittedName>
        <fullName evidence="6">Membrane-anchored protein</fullName>
    </submittedName>
</protein>
<dbReference type="SUPFAM" id="SSF63999">
    <property type="entry name" value="Thiamin pyrophosphokinase, catalytic domain"/>
    <property type="match status" value="1"/>
</dbReference>
<evidence type="ECO:0000256" key="4">
    <source>
        <dbReference type="ARBA" id="ARBA00022840"/>
    </source>
</evidence>
<evidence type="ECO:0000256" key="3">
    <source>
        <dbReference type="ARBA" id="ARBA00022777"/>
    </source>
</evidence>
<accession>A0ABS4IN53</accession>
<evidence type="ECO:0000313" key="7">
    <source>
        <dbReference type="Proteomes" id="UP001519287"/>
    </source>
</evidence>
<sequence>MKGFSFSLVSPKSSPLCKGTVRTGSITKQLLTQLSPNQIVVLKHQDLDEVVAQELIDREVKAVLNCASTMTGSYPAQGPLLLLQHDIPIWEAEPGCFALFQDESTVSIYENIAVTEGSIIPLKAFSKKEWLTQFQLAQLCSGYMLESFIENTLYHAQLEKSFVIEPFPNLPLRTEMEGRHVLVVSRGGCYKRDLAAAKAYICDYSPVLIAVDGGADALLDLGYKPDLIIGDMDSVTDSALLGGSELVVHAYKDGYAPGWNRISKLGLEAHLLPCPGTSEDVALLMAFEKRSELIVAVGAHAHMIDFLEKGRKGMGSTLLVRMKIGAKLIDIKGLNLFYKTRL</sequence>
<gene>
    <name evidence="6" type="ORF">J2Z66_000590</name>
</gene>
<name>A0ABS4IN53_9BACL</name>